<dbReference type="Gene3D" id="2.40.160.170">
    <property type="match status" value="1"/>
</dbReference>
<organism evidence="1 2">
    <name type="scientific">Sphingobacterium mizutaii</name>
    <dbReference type="NCBI Taxonomy" id="1010"/>
    <lineage>
        <taxon>Bacteria</taxon>
        <taxon>Pseudomonadati</taxon>
        <taxon>Bacteroidota</taxon>
        <taxon>Sphingobacteriia</taxon>
        <taxon>Sphingobacteriales</taxon>
        <taxon>Sphingobacteriaceae</taxon>
        <taxon>Sphingobacterium</taxon>
    </lineage>
</organism>
<dbReference type="EMBL" id="LT906468">
    <property type="protein sequence ID" value="SNV50695.1"/>
    <property type="molecule type" value="Genomic_DNA"/>
</dbReference>
<dbReference type="AlphaFoldDB" id="A0AAJ5C0C8"/>
<dbReference type="Proteomes" id="UP000215355">
    <property type="component" value="Chromosome 1"/>
</dbReference>
<sequence length="244" mass="27821">MKIRFYTIFYLLLSSLAFMPLELYGNGQRDSIPQSAYLNGFPYPNALGVHMGSTGVGLHFYQPIGPQFGFRFGASYMPFNSNITGTYNNLLTRSDAQAKSGNVSVAFGWNPFYLKSGFFRSFNIQAGAAYFYKLDGQLTTRLKDPYRFGDIQVNPIHTGTISTQVDWKKSLSPYAGIGWSNIIIDSRFSMNLDLGCYFLSRPTVRMEATGLLERNVNNTSNIENNIRNYRYLPRVEFGFSYRFW</sequence>
<gene>
    <name evidence="1" type="ORF">SAMEA4412673_02139</name>
</gene>
<proteinExistence type="predicted"/>
<dbReference type="KEGG" id="smiz:4412673_02139"/>
<name>A0AAJ5C0C8_9SPHI</name>
<protein>
    <submittedName>
        <fullName evidence="1">Uncharacterized protein</fullName>
    </submittedName>
</protein>
<evidence type="ECO:0000313" key="1">
    <source>
        <dbReference type="EMBL" id="SNV50695.1"/>
    </source>
</evidence>
<accession>A0AAJ5C0C8</accession>
<reference evidence="1 2" key="1">
    <citation type="submission" date="2017-06" db="EMBL/GenBank/DDBJ databases">
        <authorList>
            <consortium name="Pathogen Informatics"/>
        </authorList>
    </citation>
    <scope>NUCLEOTIDE SEQUENCE [LARGE SCALE GENOMIC DNA]</scope>
    <source>
        <strain evidence="1 2">NCTC12149</strain>
    </source>
</reference>
<dbReference type="RefSeq" id="WP_093096510.1">
    <property type="nucleotide sequence ID" value="NZ_FNGK01000001.1"/>
</dbReference>
<evidence type="ECO:0000313" key="2">
    <source>
        <dbReference type="Proteomes" id="UP000215355"/>
    </source>
</evidence>